<evidence type="ECO:0000313" key="2">
    <source>
        <dbReference type="Proteomes" id="UP001596012"/>
    </source>
</evidence>
<dbReference type="SUPFAM" id="SSF46689">
    <property type="entry name" value="Homeodomain-like"/>
    <property type="match status" value="1"/>
</dbReference>
<dbReference type="EMBL" id="JBHSFG010000023">
    <property type="protein sequence ID" value="MFC4465772.1"/>
    <property type="molecule type" value="Genomic_DNA"/>
</dbReference>
<sequence length="84" mass="9092">MLSAEERAELARWAGGAVSARVAERARIILACAEGASNTGVAADFGVSTETVRKWRSRFVARRVAGLVDEPRPGRRKPELVLSE</sequence>
<proteinExistence type="predicted"/>
<dbReference type="Pfam" id="PF13384">
    <property type="entry name" value="HTH_23"/>
    <property type="match status" value="1"/>
</dbReference>
<comment type="caution">
    <text evidence="1">The sequence shown here is derived from an EMBL/GenBank/DDBJ whole genome shotgun (WGS) entry which is preliminary data.</text>
</comment>
<protein>
    <submittedName>
        <fullName evidence="1">Helix-turn-helix domain-containing protein</fullName>
    </submittedName>
</protein>
<dbReference type="RefSeq" id="WP_386342069.1">
    <property type="nucleotide sequence ID" value="NZ_JBHSFG010000023.1"/>
</dbReference>
<organism evidence="1 2">
    <name type="scientific">Streptomyces xiangluensis</name>
    <dbReference type="NCBI Taxonomy" id="2665720"/>
    <lineage>
        <taxon>Bacteria</taxon>
        <taxon>Bacillati</taxon>
        <taxon>Actinomycetota</taxon>
        <taxon>Actinomycetes</taxon>
        <taxon>Kitasatosporales</taxon>
        <taxon>Streptomycetaceae</taxon>
        <taxon>Streptomyces</taxon>
    </lineage>
</organism>
<feature type="non-terminal residue" evidence="1">
    <location>
        <position position="84"/>
    </location>
</feature>
<gene>
    <name evidence="1" type="ORF">ACFPH6_14795</name>
</gene>
<dbReference type="Proteomes" id="UP001596012">
    <property type="component" value="Unassembled WGS sequence"/>
</dbReference>
<dbReference type="InterPro" id="IPR009057">
    <property type="entry name" value="Homeodomain-like_sf"/>
</dbReference>
<accession>A0ABV8YKH1</accession>
<reference evidence="2" key="1">
    <citation type="journal article" date="2019" name="Int. J. Syst. Evol. Microbiol.">
        <title>The Global Catalogue of Microorganisms (GCM) 10K type strain sequencing project: providing services to taxonomists for standard genome sequencing and annotation.</title>
        <authorList>
            <consortium name="The Broad Institute Genomics Platform"/>
            <consortium name="The Broad Institute Genome Sequencing Center for Infectious Disease"/>
            <person name="Wu L."/>
            <person name="Ma J."/>
        </authorList>
    </citation>
    <scope>NUCLEOTIDE SEQUENCE [LARGE SCALE GENOMIC DNA]</scope>
    <source>
        <strain evidence="2">DT43</strain>
    </source>
</reference>
<keyword evidence="2" id="KW-1185">Reference proteome</keyword>
<name>A0ABV8YKH1_9ACTN</name>
<evidence type="ECO:0000313" key="1">
    <source>
        <dbReference type="EMBL" id="MFC4465772.1"/>
    </source>
</evidence>